<accession>A0A8J6I1X6</accession>
<protein>
    <submittedName>
        <fullName evidence="2">DUF2273 domain-containing protein</fullName>
    </submittedName>
</protein>
<dbReference type="Pfam" id="PF10031">
    <property type="entry name" value="DUF2273"/>
    <property type="match status" value="1"/>
</dbReference>
<proteinExistence type="predicted"/>
<dbReference type="AlphaFoldDB" id="A0A8J6I1X6"/>
<sequence>MTEKDNNQLLQLFLTYKGRIFSSALGIVTGILVLCLGWIKALSFAFCVLVGYTLGKRFDRGDELKLPKLRGLFQKRRIY</sequence>
<keyword evidence="1" id="KW-0472">Membrane</keyword>
<dbReference type="Proteomes" id="UP000657177">
    <property type="component" value="Unassembled WGS sequence"/>
</dbReference>
<keyword evidence="1" id="KW-0812">Transmembrane</keyword>
<keyword evidence="3" id="KW-1185">Reference proteome</keyword>
<organism evidence="2 3">
    <name type="scientific">Capillibacterium thermochitinicola</name>
    <dbReference type="NCBI Taxonomy" id="2699427"/>
    <lineage>
        <taxon>Bacteria</taxon>
        <taxon>Bacillati</taxon>
        <taxon>Bacillota</taxon>
        <taxon>Capillibacterium</taxon>
    </lineage>
</organism>
<keyword evidence="1" id="KW-1133">Transmembrane helix</keyword>
<dbReference type="InterPro" id="IPR018730">
    <property type="entry name" value="DUF2273"/>
</dbReference>
<gene>
    <name evidence="2" type="ORF">G5B42_05000</name>
</gene>
<feature type="transmembrane region" description="Helical" evidence="1">
    <location>
        <begin position="20"/>
        <end position="50"/>
    </location>
</feature>
<evidence type="ECO:0000313" key="3">
    <source>
        <dbReference type="Proteomes" id="UP000657177"/>
    </source>
</evidence>
<comment type="caution">
    <text evidence="2">The sequence shown here is derived from an EMBL/GenBank/DDBJ whole genome shotgun (WGS) entry which is preliminary data.</text>
</comment>
<reference evidence="2" key="1">
    <citation type="submission" date="2020-06" db="EMBL/GenBank/DDBJ databases">
        <title>Novel chitinolytic bacterium.</title>
        <authorList>
            <person name="Ungkulpasvich U."/>
            <person name="Kosugi A."/>
            <person name="Uke A."/>
        </authorList>
    </citation>
    <scope>NUCLEOTIDE SEQUENCE</scope>
    <source>
        <strain evidence="2">UUS1-1</strain>
    </source>
</reference>
<evidence type="ECO:0000256" key="1">
    <source>
        <dbReference type="SAM" id="Phobius"/>
    </source>
</evidence>
<evidence type="ECO:0000313" key="2">
    <source>
        <dbReference type="EMBL" id="MBA2132899.1"/>
    </source>
</evidence>
<name>A0A8J6I1X6_9FIRM</name>
<dbReference type="RefSeq" id="WP_181339355.1">
    <property type="nucleotide sequence ID" value="NZ_JAAKDE010000009.1"/>
</dbReference>
<dbReference type="EMBL" id="JAAKDE010000009">
    <property type="protein sequence ID" value="MBA2132899.1"/>
    <property type="molecule type" value="Genomic_DNA"/>
</dbReference>